<dbReference type="Pfam" id="PF02397">
    <property type="entry name" value="Bac_transf"/>
    <property type="match status" value="1"/>
</dbReference>
<sequence>MTPNSANLLEPSEIAAAFWRYRWRVASFVVLVAMATVAAVVFVPREYASESKLFVRVGRESVGLDPTATTGQTMPIQTNREVEVQSVLQLLQSQSLLELVVDQIGAEQLLVDPDPSFVSASLSNLSGLKNQVKTALLGESDLSPEQIMHEEALELLKDNVGMSVAEDSTVITVSARARSPQLAQEITSALVDAYLQEHARIHRTAGSEAFFVEQTDRIGTELDETLAELRDAKNQHAFVTIEGQLELIEAQKADIEQEQLRTARQLAESQSTYNALTSALGDHDALVLAEREERPSEAADTMRHKLFDLEMKEQEFQSKYTKDHPLMQALSAQVSEARKIHEGVKEFREEPIYAINPTRQKLELDLVAAKSRVVSLQALEDSLEDQHAEMLAKLQAVNEQSVRIAELEREANRLNESYDAYAVNLEQARIDSALQRQHITNVNIAQNATLSHRPVSPQSIILLALGAVVAVGGSLGIVLGSERVNRRLRSAEEIEADLSIPVLMTLPRSVNRGVSTVAANLALAAAEMSLGPVLLVDANLPNPDIASMFQIDPSAGEKGFINALLGEDWHDLVVPTSVSNLSVMLPGEVGQNRQLLNERATIRRTIEQLREDFEWVIFDLPPATELSECFALSGQLDSVLVVVQADGPSRDEVYREEGQRKKNCRSRARSRVHPATHFRAIIERERSRADRSDSMLSLVRINHVVNGKSPKALDELVAFLDQRLRVTDDFGMLDDSRLGVVLPDTNDTGAWKVADDITDFMVGKKLSITCEVFTYPGHMPSDEGGTHDGNGQESNGSAFHHNGSPTHSYRPSRPMMEILSQGLPWWKRGIDIVLSGTALIVLLPLFALIALAIKLTSPGPVFFRQIRSGRGGRTFGLYKFRSMVTNAEALLAGLADQNEVSGPVFKIKRDPRITPVGHFLRRSSLDELPQLWNVLVGDMSLVGPRPPIPAETHEYDRWHHRRLEVTPGITCIWQVSGRSNVPFTEWMRMDIRYTQRVSLREDLRILLKTAPAVLTGDGAN</sequence>
<feature type="transmembrane region" description="Helical" evidence="3">
    <location>
        <begin position="460"/>
        <end position="480"/>
    </location>
</feature>
<dbReference type="PANTHER" id="PTHR32309">
    <property type="entry name" value="TYROSINE-PROTEIN KINASE"/>
    <property type="match status" value="1"/>
</dbReference>
<dbReference type="GO" id="GO:0005886">
    <property type="term" value="C:plasma membrane"/>
    <property type="evidence" value="ECO:0007669"/>
    <property type="project" value="TreeGrafter"/>
</dbReference>
<dbReference type="SUPFAM" id="SSF52540">
    <property type="entry name" value="P-loop containing nucleoside triphosphate hydrolases"/>
    <property type="match status" value="1"/>
</dbReference>
<evidence type="ECO:0000259" key="4">
    <source>
        <dbReference type="Pfam" id="PF02397"/>
    </source>
</evidence>
<keyword evidence="3" id="KW-1133">Transmembrane helix</keyword>
<keyword evidence="1" id="KW-0175">Coiled coil</keyword>
<dbReference type="PANTHER" id="PTHR32309:SF13">
    <property type="entry name" value="FERRIC ENTEROBACTIN TRANSPORT PROTEIN FEPE"/>
    <property type="match status" value="1"/>
</dbReference>
<reference evidence="5" key="1">
    <citation type="submission" date="2022-10" db="EMBL/GenBank/DDBJ databases">
        <authorList>
            <person name="Chen Y."/>
            <person name="Dougan E. K."/>
            <person name="Chan C."/>
            <person name="Rhodes N."/>
            <person name="Thang M."/>
        </authorList>
    </citation>
    <scope>NUCLEOTIDE SEQUENCE</scope>
</reference>
<dbReference type="EMBL" id="CAMXCT020000001">
    <property type="protein sequence ID" value="CAL1125587.1"/>
    <property type="molecule type" value="Genomic_DNA"/>
</dbReference>
<dbReference type="Pfam" id="PF06564">
    <property type="entry name" value="CBP_BcsQ"/>
    <property type="match status" value="1"/>
</dbReference>
<keyword evidence="3" id="KW-0472">Membrane</keyword>
<dbReference type="GO" id="GO:0004713">
    <property type="term" value="F:protein tyrosine kinase activity"/>
    <property type="evidence" value="ECO:0007669"/>
    <property type="project" value="TreeGrafter"/>
</dbReference>
<dbReference type="AlphaFoldDB" id="A0A9P1BF23"/>
<dbReference type="Proteomes" id="UP001152797">
    <property type="component" value="Unassembled WGS sequence"/>
</dbReference>
<evidence type="ECO:0000256" key="2">
    <source>
        <dbReference type="SAM" id="MobiDB-lite"/>
    </source>
</evidence>
<proteinExistence type="predicted"/>
<dbReference type="EMBL" id="CAMXCT030000001">
    <property type="protein sequence ID" value="CAL4759524.1"/>
    <property type="molecule type" value="Genomic_DNA"/>
</dbReference>
<keyword evidence="3" id="KW-0812">Transmembrane</keyword>
<dbReference type="EMBL" id="CAMXCT010000001">
    <property type="protein sequence ID" value="CAI3972212.1"/>
    <property type="molecule type" value="Genomic_DNA"/>
</dbReference>
<evidence type="ECO:0000313" key="7">
    <source>
        <dbReference type="Proteomes" id="UP001152797"/>
    </source>
</evidence>
<dbReference type="InterPro" id="IPR003362">
    <property type="entry name" value="Bact_transf"/>
</dbReference>
<evidence type="ECO:0000256" key="3">
    <source>
        <dbReference type="SAM" id="Phobius"/>
    </source>
</evidence>
<gene>
    <name evidence="5" type="ORF">C1SCF055_LOCUS802</name>
</gene>
<dbReference type="InterPro" id="IPR017746">
    <property type="entry name" value="Cellulose_synthase_operon_BcsQ"/>
</dbReference>
<organism evidence="5">
    <name type="scientific">Cladocopium goreaui</name>
    <dbReference type="NCBI Taxonomy" id="2562237"/>
    <lineage>
        <taxon>Eukaryota</taxon>
        <taxon>Sar</taxon>
        <taxon>Alveolata</taxon>
        <taxon>Dinophyceae</taxon>
        <taxon>Suessiales</taxon>
        <taxon>Symbiodiniaceae</taxon>
        <taxon>Cladocopium</taxon>
    </lineage>
</organism>
<dbReference type="InterPro" id="IPR027417">
    <property type="entry name" value="P-loop_NTPase"/>
</dbReference>
<feature type="transmembrane region" description="Helical" evidence="3">
    <location>
        <begin position="832"/>
        <end position="853"/>
    </location>
</feature>
<evidence type="ECO:0000313" key="6">
    <source>
        <dbReference type="EMBL" id="CAL4759524.1"/>
    </source>
</evidence>
<feature type="region of interest" description="Disordered" evidence="2">
    <location>
        <begin position="779"/>
        <end position="811"/>
    </location>
</feature>
<dbReference type="InterPro" id="IPR050445">
    <property type="entry name" value="Bact_polysacc_biosynth/exp"/>
</dbReference>
<feature type="compositionally biased region" description="Polar residues" evidence="2">
    <location>
        <begin position="789"/>
        <end position="809"/>
    </location>
</feature>
<feature type="coiled-coil region" evidence="1">
    <location>
        <begin position="222"/>
        <end position="258"/>
    </location>
</feature>
<protein>
    <submittedName>
        <fullName evidence="6">Galactosyl transferase CpsE</fullName>
    </submittedName>
</protein>
<keyword evidence="7" id="KW-1185">Reference proteome</keyword>
<name>A0A9P1BF23_9DINO</name>
<evidence type="ECO:0000256" key="1">
    <source>
        <dbReference type="SAM" id="Coils"/>
    </source>
</evidence>
<feature type="domain" description="Bacterial sugar transferase" evidence="4">
    <location>
        <begin position="827"/>
        <end position="1014"/>
    </location>
</feature>
<feature type="coiled-coil region" evidence="1">
    <location>
        <begin position="359"/>
        <end position="431"/>
    </location>
</feature>
<comment type="caution">
    <text evidence="5">The sequence shown here is derived from an EMBL/GenBank/DDBJ whole genome shotgun (WGS) entry which is preliminary data.</text>
</comment>
<keyword evidence="6" id="KW-0808">Transferase</keyword>
<accession>A0A9P1BF23</accession>
<feature type="transmembrane region" description="Helical" evidence="3">
    <location>
        <begin position="21"/>
        <end position="43"/>
    </location>
</feature>
<evidence type="ECO:0000313" key="5">
    <source>
        <dbReference type="EMBL" id="CAI3972212.1"/>
    </source>
</evidence>
<dbReference type="Gene3D" id="3.40.50.300">
    <property type="entry name" value="P-loop containing nucleotide triphosphate hydrolases"/>
    <property type="match status" value="1"/>
</dbReference>
<reference evidence="6 7" key="2">
    <citation type="submission" date="2024-05" db="EMBL/GenBank/DDBJ databases">
        <authorList>
            <person name="Chen Y."/>
            <person name="Shah S."/>
            <person name="Dougan E. K."/>
            <person name="Thang M."/>
            <person name="Chan C."/>
        </authorList>
    </citation>
    <scope>NUCLEOTIDE SEQUENCE [LARGE SCALE GENOMIC DNA]</scope>
</reference>
<dbReference type="OrthoDB" id="10266024at2759"/>